<reference evidence="1" key="1">
    <citation type="submission" date="2021-05" db="EMBL/GenBank/DDBJ databases">
        <authorList>
            <person name="Khan N."/>
        </authorList>
    </citation>
    <scope>NUCLEOTIDE SEQUENCE</scope>
</reference>
<organism evidence="1 2">
    <name type="scientific">Fusarium equiseti</name>
    <name type="common">Fusarium scirpi</name>
    <dbReference type="NCBI Taxonomy" id="61235"/>
    <lineage>
        <taxon>Eukaryota</taxon>
        <taxon>Fungi</taxon>
        <taxon>Dikarya</taxon>
        <taxon>Ascomycota</taxon>
        <taxon>Pezizomycotina</taxon>
        <taxon>Sordariomycetes</taxon>
        <taxon>Hypocreomycetidae</taxon>
        <taxon>Hypocreales</taxon>
        <taxon>Nectriaceae</taxon>
        <taxon>Fusarium</taxon>
        <taxon>Fusarium incarnatum-equiseti species complex</taxon>
    </lineage>
</organism>
<feature type="non-terminal residue" evidence="1">
    <location>
        <position position="1"/>
    </location>
</feature>
<gene>
    <name evidence="1" type="ORF">FEQUK3_LOCUS8947</name>
</gene>
<name>A0A8J2J4I4_FUSEQ</name>
<evidence type="ECO:0000313" key="2">
    <source>
        <dbReference type="Proteomes" id="UP000693738"/>
    </source>
</evidence>
<dbReference type="AlphaFoldDB" id="A0A8J2J4I4"/>
<dbReference type="Proteomes" id="UP000693738">
    <property type="component" value="Unassembled WGS sequence"/>
</dbReference>
<protein>
    <submittedName>
        <fullName evidence="1">Uncharacterized protein</fullName>
    </submittedName>
</protein>
<dbReference type="EMBL" id="CAJSTJ010000154">
    <property type="protein sequence ID" value="CAG7563224.1"/>
    <property type="molecule type" value="Genomic_DNA"/>
</dbReference>
<proteinExistence type="predicted"/>
<sequence length="91" mass="10060">QEDLSYKAGTKSLQMTRSKYDVVQHSIYPSLFDLIIKPTSQASQDSHPRLPTGSGLLATHRSLPQSLARYLPPQPHFISSTNTTQLNPAPT</sequence>
<comment type="caution">
    <text evidence="1">The sequence shown here is derived from an EMBL/GenBank/DDBJ whole genome shotgun (WGS) entry which is preliminary data.</text>
</comment>
<evidence type="ECO:0000313" key="1">
    <source>
        <dbReference type="EMBL" id="CAG7563224.1"/>
    </source>
</evidence>
<accession>A0A8J2J4I4</accession>